<dbReference type="InterPro" id="IPR036008">
    <property type="entry name" value="Aconitase_4Fe-4S_dom"/>
</dbReference>
<dbReference type="SUPFAM" id="SSF52016">
    <property type="entry name" value="LeuD/IlvD-like"/>
    <property type="match status" value="1"/>
</dbReference>
<evidence type="ECO:0000313" key="7">
    <source>
        <dbReference type="EMBL" id="KIO43487.1"/>
    </source>
</evidence>
<dbReference type="PANTHER" id="PTHR43822">
    <property type="entry name" value="HOMOACONITASE, MITOCHONDRIAL-RELATED"/>
    <property type="match status" value="1"/>
</dbReference>
<evidence type="ECO:0000313" key="10">
    <source>
        <dbReference type="Proteomes" id="UP000031980"/>
    </source>
</evidence>
<keyword evidence="10" id="KW-1185">Reference proteome</keyword>
<dbReference type="InterPro" id="IPR000573">
    <property type="entry name" value="AconitaseA/IPMdHydase_ssu_swvl"/>
</dbReference>
<dbReference type="RefSeq" id="WP_041503704.1">
    <property type="nucleotide sequence ID" value="NZ_JPIT01000031.1"/>
</dbReference>
<keyword evidence="2" id="KW-0408">Iron</keyword>
<evidence type="ECO:0000313" key="9">
    <source>
        <dbReference type="Proteomes" id="UP000031937"/>
    </source>
</evidence>
<evidence type="ECO:0000313" key="8">
    <source>
        <dbReference type="EMBL" id="KIO45656.1"/>
    </source>
</evidence>
<dbReference type="Pfam" id="PF00330">
    <property type="entry name" value="Aconitase"/>
    <property type="match status" value="2"/>
</dbReference>
<dbReference type="PRINTS" id="PR00415">
    <property type="entry name" value="ACONITASE"/>
</dbReference>
<feature type="domain" description="Aconitase A/isopropylmalate dehydratase small subunit swivel" evidence="6">
    <location>
        <begin position="438"/>
        <end position="530"/>
    </location>
</feature>
<dbReference type="AlphaFoldDB" id="A0A0C3RFR7"/>
<dbReference type="Proteomes" id="UP000031937">
    <property type="component" value="Unassembled WGS sequence"/>
</dbReference>
<dbReference type="InterPro" id="IPR015928">
    <property type="entry name" value="Aconitase/3IPM_dehydase_swvl"/>
</dbReference>
<sequence>MERTFVEKILNAPVGSIVVREPDYVLSHDNSARIRRIFERMGGEDVYCPNQLVIVLDGKVSGLTNEMINEYNSIRNFVEEQHIERFYDCDRGICHQVLADIVKPGMLITGSDSHMATAGAFNCFAMGVNKTETAALWKTGKIWFRVPETIKIVLKNSLSDGVVAKDLALWIMGILSEIEVNGQIVEYHGDGVGSLSIADRMTIANVSTEMGIECSVFPPDDVLADYFGEPAVRGIWADKGANYVRYIEIDLAKVFPLVLDTVKGEIRGVNEIEGIKIQQGLIGGCAAGRLEDLRLAAMILDGKHVADHFQLFIVPASRAIYLQAIEEGVIDILSRAGAVILGASCGPCLSVGHMASADNSRLISTTNSYFIGNTATSGVKKYVASPVTVAMTAMRGELSTVIHFQGAEFKCRPKPEEQRCIEGYDYRRRAAVWNYSDIDNISCRQIFSEKLTYKITHEQTDLIKPALFAGLDMNFSVEVKPGDLIVAGENFGCGGLIKHAVTGLMAVGIRLIIVKSVNRNFYRMAMNHGLYIIINREVAKDYTSGDQLTLDMEAGKVYLNNREYILPEVDPLFFGFLGKKIS</sequence>
<dbReference type="Pfam" id="PF00694">
    <property type="entry name" value="Aconitase_C"/>
    <property type="match status" value="1"/>
</dbReference>
<evidence type="ECO:0000259" key="6">
    <source>
        <dbReference type="Pfam" id="PF00694"/>
    </source>
</evidence>
<dbReference type="SUPFAM" id="SSF53732">
    <property type="entry name" value="Aconitase iron-sulfur domain"/>
    <property type="match status" value="1"/>
</dbReference>
<dbReference type="GO" id="GO:0170038">
    <property type="term" value="P:proteinogenic amino acid biosynthetic process"/>
    <property type="evidence" value="ECO:0007669"/>
    <property type="project" value="UniProtKB-ARBA"/>
</dbReference>
<dbReference type="Proteomes" id="UP000031980">
    <property type="component" value="Unassembled WGS sequence"/>
</dbReference>
<evidence type="ECO:0000256" key="4">
    <source>
        <dbReference type="ARBA" id="ARBA00023239"/>
    </source>
</evidence>
<gene>
    <name evidence="8" type="ORF">BA92_04125</name>
    <name evidence="7" type="ORF">IE90_10160</name>
</gene>
<feature type="domain" description="Aconitase/3-isopropylmalate dehydratase large subunit alpha/beta/alpha" evidence="5">
    <location>
        <begin position="64"/>
        <end position="258"/>
    </location>
</feature>
<reference evidence="7 9" key="2">
    <citation type="submission" date="2014-07" db="EMBL/GenBank/DDBJ databases">
        <title>Porphyromonadaceae bacterium OUH 334697 = ATCC BAA-2682 = DSM 28341 draft genome.</title>
        <authorList>
            <person name="Sydenham T.V."/>
            <person name="Hasman H."/>
            <person name="Justesen U.S."/>
        </authorList>
    </citation>
    <scope>NUCLEOTIDE SEQUENCE [LARGE SCALE GENOMIC DNA]</scope>
    <source>
        <strain evidence="7 9">OUH 334697</strain>
    </source>
</reference>
<feature type="domain" description="Aconitase/3-isopropylmalate dehydratase large subunit alpha/beta/alpha" evidence="5">
    <location>
        <begin position="270"/>
        <end position="396"/>
    </location>
</feature>
<dbReference type="GO" id="GO:0046872">
    <property type="term" value="F:metal ion binding"/>
    <property type="evidence" value="ECO:0007669"/>
    <property type="project" value="UniProtKB-KW"/>
</dbReference>
<dbReference type="EMBL" id="JPIT01000031">
    <property type="protein sequence ID" value="KIO43487.1"/>
    <property type="molecule type" value="Genomic_DNA"/>
</dbReference>
<keyword evidence="3" id="KW-0411">Iron-sulfur</keyword>
<dbReference type="InterPro" id="IPR050067">
    <property type="entry name" value="IPM_dehydratase_rel_enz"/>
</dbReference>
<keyword evidence="1" id="KW-0479">Metal-binding</keyword>
<comment type="caution">
    <text evidence="8">The sequence shown here is derived from an EMBL/GenBank/DDBJ whole genome shotgun (WGS) entry which is preliminary data.</text>
</comment>
<evidence type="ECO:0000259" key="5">
    <source>
        <dbReference type="Pfam" id="PF00330"/>
    </source>
</evidence>
<organism evidence="8 10">
    <name type="scientific">Sanguibacteroides justesenii</name>
    <dbReference type="NCBI Taxonomy" id="1547597"/>
    <lineage>
        <taxon>Bacteria</taxon>
        <taxon>Pseudomonadati</taxon>
        <taxon>Bacteroidota</taxon>
        <taxon>Bacteroidia</taxon>
        <taxon>Bacteroidales</taxon>
        <taxon>Porphyromonadaceae</taxon>
        <taxon>Sanguibacteroides</taxon>
    </lineage>
</organism>
<evidence type="ECO:0000256" key="2">
    <source>
        <dbReference type="ARBA" id="ARBA00023004"/>
    </source>
</evidence>
<dbReference type="PANTHER" id="PTHR43822:SF2">
    <property type="entry name" value="HOMOACONITASE, MITOCHONDRIAL"/>
    <property type="match status" value="1"/>
</dbReference>
<dbReference type="GO" id="GO:0016829">
    <property type="term" value="F:lyase activity"/>
    <property type="evidence" value="ECO:0007669"/>
    <property type="project" value="UniProtKB-KW"/>
</dbReference>
<dbReference type="Gene3D" id="3.20.19.10">
    <property type="entry name" value="Aconitase, domain 4"/>
    <property type="match status" value="1"/>
</dbReference>
<name>A0A0C3RFR7_9PORP</name>
<protein>
    <submittedName>
        <fullName evidence="8">Aconitate hydratase</fullName>
    </submittedName>
</protein>
<accession>A0A0C3RFR7</accession>
<reference evidence="8 10" key="1">
    <citation type="submission" date="2014-07" db="EMBL/GenBank/DDBJ databases">
        <title>Porphyromonadaceae bacterium OUH 308042 = ATCC BAA-2681 = DSM 28342 draft genome.</title>
        <authorList>
            <person name="Sydenham T.V."/>
            <person name="Hasman H."/>
            <person name="Justensen U.S."/>
        </authorList>
    </citation>
    <scope>NUCLEOTIDE SEQUENCE [LARGE SCALE GENOMIC DNA]</scope>
    <source>
        <strain evidence="8 10">OUH 308042</strain>
    </source>
</reference>
<keyword evidence="4" id="KW-0456">Lyase</keyword>
<proteinExistence type="predicted"/>
<dbReference type="GO" id="GO:0051536">
    <property type="term" value="F:iron-sulfur cluster binding"/>
    <property type="evidence" value="ECO:0007669"/>
    <property type="project" value="UniProtKB-KW"/>
</dbReference>
<dbReference type="InterPro" id="IPR001030">
    <property type="entry name" value="Acoase/IPM_deHydtase_lsu_aba"/>
</dbReference>
<evidence type="ECO:0000256" key="1">
    <source>
        <dbReference type="ARBA" id="ARBA00022723"/>
    </source>
</evidence>
<evidence type="ECO:0000256" key="3">
    <source>
        <dbReference type="ARBA" id="ARBA00023014"/>
    </source>
</evidence>
<dbReference type="EMBL" id="JPIU01000037">
    <property type="protein sequence ID" value="KIO45656.1"/>
    <property type="molecule type" value="Genomic_DNA"/>
</dbReference>
<dbReference type="GO" id="GO:0170034">
    <property type="term" value="P:L-amino acid biosynthetic process"/>
    <property type="evidence" value="ECO:0007669"/>
    <property type="project" value="UniProtKB-ARBA"/>
</dbReference>
<dbReference type="InterPro" id="IPR015931">
    <property type="entry name" value="Acnase/IPM_dHydase_lsu_aba_1/3"/>
</dbReference>
<dbReference type="OrthoDB" id="9764318at2"/>
<dbReference type="Gene3D" id="3.30.499.10">
    <property type="entry name" value="Aconitase, domain 3"/>
    <property type="match status" value="2"/>
</dbReference>